<feature type="region of interest" description="Disordered" evidence="1">
    <location>
        <begin position="39"/>
        <end position="80"/>
    </location>
</feature>
<protein>
    <submittedName>
        <fullName evidence="2">Uncharacterized protein</fullName>
    </submittedName>
</protein>
<dbReference type="Proteomes" id="UP000886523">
    <property type="component" value="Unassembled WGS sequence"/>
</dbReference>
<reference evidence="2" key="1">
    <citation type="journal article" date="2020" name="Nat. Commun.">
        <title>Large-scale genome sequencing of mycorrhizal fungi provides insights into the early evolution of symbiotic traits.</title>
        <authorList>
            <person name="Miyauchi S."/>
            <person name="Kiss E."/>
            <person name="Kuo A."/>
            <person name="Drula E."/>
            <person name="Kohler A."/>
            <person name="Sanchez-Garcia M."/>
            <person name="Morin E."/>
            <person name="Andreopoulos B."/>
            <person name="Barry K.W."/>
            <person name="Bonito G."/>
            <person name="Buee M."/>
            <person name="Carver A."/>
            <person name="Chen C."/>
            <person name="Cichocki N."/>
            <person name="Clum A."/>
            <person name="Culley D."/>
            <person name="Crous P.W."/>
            <person name="Fauchery L."/>
            <person name="Girlanda M."/>
            <person name="Hayes R.D."/>
            <person name="Keri Z."/>
            <person name="LaButti K."/>
            <person name="Lipzen A."/>
            <person name="Lombard V."/>
            <person name="Magnuson J."/>
            <person name="Maillard F."/>
            <person name="Murat C."/>
            <person name="Nolan M."/>
            <person name="Ohm R.A."/>
            <person name="Pangilinan J."/>
            <person name="Pereira M.F."/>
            <person name="Perotto S."/>
            <person name="Peter M."/>
            <person name="Pfister S."/>
            <person name="Riley R."/>
            <person name="Sitrit Y."/>
            <person name="Stielow J.B."/>
            <person name="Szollosi G."/>
            <person name="Zifcakova L."/>
            <person name="Stursova M."/>
            <person name="Spatafora J.W."/>
            <person name="Tedersoo L."/>
            <person name="Vaario L.M."/>
            <person name="Yamada A."/>
            <person name="Yan M."/>
            <person name="Wang P."/>
            <person name="Xu J."/>
            <person name="Bruns T."/>
            <person name="Baldrian P."/>
            <person name="Vilgalys R."/>
            <person name="Dunand C."/>
            <person name="Henrissat B."/>
            <person name="Grigoriev I.V."/>
            <person name="Hibbett D."/>
            <person name="Nagy L.G."/>
            <person name="Martin F.M."/>
        </authorList>
    </citation>
    <scope>NUCLEOTIDE SEQUENCE</scope>
    <source>
        <strain evidence="2">UP504</strain>
    </source>
</reference>
<gene>
    <name evidence="2" type="ORF">BS47DRAFT_1399594</name>
</gene>
<evidence type="ECO:0000313" key="2">
    <source>
        <dbReference type="EMBL" id="KAF9506310.1"/>
    </source>
</evidence>
<comment type="caution">
    <text evidence="2">The sequence shown here is derived from an EMBL/GenBank/DDBJ whole genome shotgun (WGS) entry which is preliminary data.</text>
</comment>
<dbReference type="EMBL" id="MU129115">
    <property type="protein sequence ID" value="KAF9506310.1"/>
    <property type="molecule type" value="Genomic_DNA"/>
</dbReference>
<name>A0A9P6AJ85_9AGAM</name>
<feature type="compositionally biased region" description="Acidic residues" evidence="1">
    <location>
        <begin position="43"/>
        <end position="57"/>
    </location>
</feature>
<accession>A0A9P6AJ85</accession>
<keyword evidence="3" id="KW-1185">Reference proteome</keyword>
<evidence type="ECO:0000313" key="3">
    <source>
        <dbReference type="Proteomes" id="UP000886523"/>
    </source>
</evidence>
<proteinExistence type="predicted"/>
<evidence type="ECO:0000256" key="1">
    <source>
        <dbReference type="SAM" id="MobiDB-lite"/>
    </source>
</evidence>
<organism evidence="2 3">
    <name type="scientific">Hydnum rufescens UP504</name>
    <dbReference type="NCBI Taxonomy" id="1448309"/>
    <lineage>
        <taxon>Eukaryota</taxon>
        <taxon>Fungi</taxon>
        <taxon>Dikarya</taxon>
        <taxon>Basidiomycota</taxon>
        <taxon>Agaricomycotina</taxon>
        <taxon>Agaricomycetes</taxon>
        <taxon>Cantharellales</taxon>
        <taxon>Hydnaceae</taxon>
        <taxon>Hydnum</taxon>
    </lineage>
</organism>
<feature type="compositionally biased region" description="Polar residues" evidence="1">
    <location>
        <begin position="71"/>
        <end position="80"/>
    </location>
</feature>
<dbReference type="AlphaFoldDB" id="A0A9P6AJ85"/>
<sequence>MSSSGTTSRCANALFSALTETNISTHAVVAPSVAFFFGAEQPPDAEDDKAEPNDDGAEGNGSDFEQEMLHSRSSGHFATF</sequence>